<protein>
    <submittedName>
        <fullName evidence="2">Uncharacterized protein</fullName>
    </submittedName>
</protein>
<accession>F4X7U4</accession>
<gene>
    <name evidence="2" type="ORF">G5I_14499</name>
</gene>
<feature type="compositionally biased region" description="Basic and acidic residues" evidence="1">
    <location>
        <begin position="439"/>
        <end position="462"/>
    </location>
</feature>
<name>F4X7U4_ACREC</name>
<proteinExistence type="predicted"/>
<dbReference type="AlphaFoldDB" id="F4X7U4"/>
<dbReference type="KEGG" id="aec:105153808"/>
<dbReference type="OMA" id="IHYNRSR"/>
<dbReference type="EMBL" id="GL888900">
    <property type="protein sequence ID" value="EGI57430.1"/>
    <property type="molecule type" value="Genomic_DNA"/>
</dbReference>
<sequence length="594" mass="67382">MDCCFTNQYENSQIRETFPNVSSPEMFDSDTESDTYKKNVEALTDDNSTLSVIPPQEPTQAELIAKSDSYMLVRINKFLSGVPPPPRHTTCQSDCSDFLRHIYENRRLFYIGCPLSNGNSETTESTKPQQQRPIETNNKNISISYQCAKGTPRNLTNAFDACDLSADSAEDTKLGINNSDCDNFNVQYNVPKEINNSVNTIKETVTVLPGVDKKSDLSQEHSPLLYHTIGEEEAKALTWPQAYSHKFHGIYYNRSRTVEEFENLTVKLCERYIGAETQSTCNVWFSKQPPGSARKRSLLMKHRNGQSPEKRLTHLTKRRRTFCSANLKGLGLITDKRQLMIPIKKLTHKKGKSPRSKSLRGKSPRGKSPRGKSPRSSAKKKVVRRLMLDESSPCKSKLETSKRALFQSPPSDHAGPSKLVGTNNTDTQKIKRVLFSTPKKNESEDAKQTSSKEESRKRKCEEELQGPRLKWAKSLSFDCMHEIRNTSKVTWDRHSSSSILSKNETSVNQGKNELSDTHRKKLLWAVAEALRSKGIGMSHPKFKQYAANLARTIKKFMPDLENRNIPRKPGSTSDRMLKLAKHHVLFLIDTRPIN</sequence>
<reference evidence="2" key="1">
    <citation type="submission" date="2011-02" db="EMBL/GenBank/DDBJ databases">
        <title>The genome of the leaf-cutting ant Acromyrmex echinatior suggests key adaptations to social evolution and fungus farming.</title>
        <authorList>
            <person name="Nygaard S."/>
            <person name="Zhang G."/>
        </authorList>
    </citation>
    <scope>NUCLEOTIDE SEQUENCE</scope>
</reference>
<dbReference type="Proteomes" id="UP000007755">
    <property type="component" value="Unassembled WGS sequence"/>
</dbReference>
<keyword evidence="3" id="KW-1185">Reference proteome</keyword>
<evidence type="ECO:0000313" key="2">
    <source>
        <dbReference type="EMBL" id="EGI57430.1"/>
    </source>
</evidence>
<organism evidence="3">
    <name type="scientific">Acromyrmex echinatior</name>
    <name type="common">Panamanian leafcutter ant</name>
    <name type="synonym">Acromyrmex octospinosus echinatior</name>
    <dbReference type="NCBI Taxonomy" id="103372"/>
    <lineage>
        <taxon>Eukaryota</taxon>
        <taxon>Metazoa</taxon>
        <taxon>Ecdysozoa</taxon>
        <taxon>Arthropoda</taxon>
        <taxon>Hexapoda</taxon>
        <taxon>Insecta</taxon>
        <taxon>Pterygota</taxon>
        <taxon>Neoptera</taxon>
        <taxon>Endopterygota</taxon>
        <taxon>Hymenoptera</taxon>
        <taxon>Apocrita</taxon>
        <taxon>Aculeata</taxon>
        <taxon>Formicoidea</taxon>
        <taxon>Formicidae</taxon>
        <taxon>Myrmicinae</taxon>
        <taxon>Acromyrmex</taxon>
    </lineage>
</organism>
<dbReference type="OrthoDB" id="8192658at2759"/>
<feature type="region of interest" description="Disordered" evidence="1">
    <location>
        <begin position="342"/>
        <end position="464"/>
    </location>
</feature>
<dbReference type="eggNOG" id="ENOG502S2SR">
    <property type="taxonomic scope" value="Eukaryota"/>
</dbReference>
<evidence type="ECO:0000313" key="3">
    <source>
        <dbReference type="Proteomes" id="UP000007755"/>
    </source>
</evidence>
<feature type="compositionally biased region" description="Basic residues" evidence="1">
    <location>
        <begin position="345"/>
        <end position="384"/>
    </location>
</feature>
<evidence type="ECO:0000256" key="1">
    <source>
        <dbReference type="SAM" id="MobiDB-lite"/>
    </source>
</evidence>
<dbReference type="InParanoid" id="F4X7U4"/>